<reference evidence="2" key="1">
    <citation type="journal article" date="2019" name="Environ. Microbiol.">
        <title>Fungal ecological strategies reflected in gene transcription - a case study of two litter decomposers.</title>
        <authorList>
            <person name="Barbi F."/>
            <person name="Kohler A."/>
            <person name="Barry K."/>
            <person name="Baskaran P."/>
            <person name="Daum C."/>
            <person name="Fauchery L."/>
            <person name="Ihrmark K."/>
            <person name="Kuo A."/>
            <person name="LaButti K."/>
            <person name="Lipzen A."/>
            <person name="Morin E."/>
            <person name="Grigoriev I.V."/>
            <person name="Henrissat B."/>
            <person name="Lindahl B."/>
            <person name="Martin F."/>
        </authorList>
    </citation>
    <scope>NUCLEOTIDE SEQUENCE</scope>
    <source>
        <strain evidence="2">JB14</strain>
    </source>
</reference>
<dbReference type="Proteomes" id="UP000799118">
    <property type="component" value="Unassembled WGS sequence"/>
</dbReference>
<dbReference type="OrthoDB" id="2871083at2759"/>
<protein>
    <submittedName>
        <fullName evidence="2">Uncharacterized protein</fullName>
    </submittedName>
</protein>
<proteinExistence type="predicted"/>
<sequence>MLTANRQGPTSTPGSPMKTSKASSSCEKSGSASHQLVPDAHLWAVHMHHSRANRIIMTARKKGEDFMASKVMSVAEAQEWFDHLEFASDANNE</sequence>
<organism evidence="2 3">
    <name type="scientific">Gymnopus androsaceus JB14</name>
    <dbReference type="NCBI Taxonomy" id="1447944"/>
    <lineage>
        <taxon>Eukaryota</taxon>
        <taxon>Fungi</taxon>
        <taxon>Dikarya</taxon>
        <taxon>Basidiomycota</taxon>
        <taxon>Agaricomycotina</taxon>
        <taxon>Agaricomycetes</taxon>
        <taxon>Agaricomycetidae</taxon>
        <taxon>Agaricales</taxon>
        <taxon>Marasmiineae</taxon>
        <taxon>Omphalotaceae</taxon>
        <taxon>Gymnopus</taxon>
    </lineage>
</organism>
<feature type="compositionally biased region" description="Low complexity" evidence="1">
    <location>
        <begin position="20"/>
        <end position="33"/>
    </location>
</feature>
<keyword evidence="3" id="KW-1185">Reference proteome</keyword>
<evidence type="ECO:0000256" key="1">
    <source>
        <dbReference type="SAM" id="MobiDB-lite"/>
    </source>
</evidence>
<evidence type="ECO:0000313" key="3">
    <source>
        <dbReference type="Proteomes" id="UP000799118"/>
    </source>
</evidence>
<name>A0A6A4GPT4_9AGAR</name>
<gene>
    <name evidence="2" type="ORF">BT96DRAFT_1005108</name>
</gene>
<accession>A0A6A4GPT4</accession>
<dbReference type="EMBL" id="ML769800">
    <property type="protein sequence ID" value="KAE9387446.1"/>
    <property type="molecule type" value="Genomic_DNA"/>
</dbReference>
<feature type="compositionally biased region" description="Polar residues" evidence="1">
    <location>
        <begin position="1"/>
        <end position="18"/>
    </location>
</feature>
<feature type="region of interest" description="Disordered" evidence="1">
    <location>
        <begin position="1"/>
        <end position="33"/>
    </location>
</feature>
<dbReference type="AlphaFoldDB" id="A0A6A4GPT4"/>
<evidence type="ECO:0000313" key="2">
    <source>
        <dbReference type="EMBL" id="KAE9387446.1"/>
    </source>
</evidence>